<dbReference type="EMBL" id="ANKJ01000039">
    <property type="protein sequence ID" value="EPC89813.1"/>
    <property type="molecule type" value="Genomic_DNA"/>
</dbReference>
<evidence type="ECO:0000313" key="3">
    <source>
        <dbReference type="Proteomes" id="UP000014310"/>
    </source>
</evidence>
<comment type="caution">
    <text evidence="2">The sequence shown here is derived from an EMBL/GenBank/DDBJ whole genome shotgun (WGS) entry which is preliminary data.</text>
</comment>
<keyword evidence="1" id="KW-1133">Transmembrane helix</keyword>
<gene>
    <name evidence="2" type="ORF">Lpp49_12356</name>
</gene>
<name>A0ABC9T9K5_LACPA</name>
<evidence type="ECO:0000313" key="2">
    <source>
        <dbReference type="EMBL" id="EPC89813.1"/>
    </source>
</evidence>
<evidence type="ECO:0000256" key="1">
    <source>
        <dbReference type="SAM" id="Phobius"/>
    </source>
</evidence>
<accession>A0ABC9T9K5</accession>
<organism evidence="2 3">
    <name type="scientific">Lacticaseibacillus paracasei subsp. paracasei Lpp49</name>
    <dbReference type="NCBI Taxonomy" id="1256213"/>
    <lineage>
        <taxon>Bacteria</taxon>
        <taxon>Bacillati</taxon>
        <taxon>Bacillota</taxon>
        <taxon>Bacilli</taxon>
        <taxon>Lactobacillales</taxon>
        <taxon>Lactobacillaceae</taxon>
        <taxon>Lacticaseibacillus</taxon>
    </lineage>
</organism>
<sequence>MLKRLKLLPAFLILTVFFHMKKTNGLAIDFTITDAYLLLSWLVSSPRYLVLFERKAQAMAQTGRSMKSYVDDMKKNVNVYQDFVNNTPVLMSELIENGGLDSFGAKLATFFFYLILLLVSPLVWFAGTVTNYLHLTKHH</sequence>
<keyword evidence="1" id="KW-0812">Transmembrane</keyword>
<dbReference type="Proteomes" id="UP000014310">
    <property type="component" value="Unassembled WGS sequence"/>
</dbReference>
<keyword evidence="1" id="KW-0472">Membrane</keyword>
<reference evidence="2 3" key="1">
    <citation type="journal article" date="2013" name="PLoS ONE">
        <title>Lactobacillus paracasei comparative genomics: towards species pan-genome definition and exploitation of diversity.</title>
        <authorList>
            <person name="Smokvina T."/>
            <person name="Wels M."/>
            <person name="Polka J."/>
            <person name="Chervaux C."/>
            <person name="Brisse S."/>
            <person name="Boekhorst J."/>
            <person name="van Hylckama Vlieg J.E."/>
            <person name="Siezen R.J."/>
        </authorList>
    </citation>
    <scope>NUCLEOTIDE SEQUENCE [LARGE SCALE GENOMIC DNA]</scope>
    <source>
        <strain evidence="2 3">Lpp49</strain>
    </source>
</reference>
<protein>
    <submittedName>
        <fullName evidence="2">Uncharacterized protein</fullName>
    </submittedName>
</protein>
<feature type="transmembrane region" description="Helical" evidence="1">
    <location>
        <begin position="110"/>
        <end position="133"/>
    </location>
</feature>
<dbReference type="RefSeq" id="WP_012492015.1">
    <property type="nucleotide sequence ID" value="NZ_ANKJ01000039.1"/>
</dbReference>
<proteinExistence type="predicted"/>
<dbReference type="AlphaFoldDB" id="A0ABC9T9K5"/>